<feature type="repeat" description="ANK" evidence="3">
    <location>
        <begin position="40"/>
        <end position="72"/>
    </location>
</feature>
<accession>A0A6P7HEK0</accession>
<protein>
    <submittedName>
        <fullName evidence="4">Serine/threonine-protein phosphatase 6 regulatory ankyrin repeat subunit A-like</fullName>
    </submittedName>
</protein>
<feature type="repeat" description="ANK" evidence="3">
    <location>
        <begin position="140"/>
        <end position="172"/>
    </location>
</feature>
<organism evidence="4">
    <name type="scientific">Diabrotica virgifera virgifera</name>
    <name type="common">western corn rootworm</name>
    <dbReference type="NCBI Taxonomy" id="50390"/>
    <lineage>
        <taxon>Eukaryota</taxon>
        <taxon>Metazoa</taxon>
        <taxon>Ecdysozoa</taxon>
        <taxon>Arthropoda</taxon>
        <taxon>Hexapoda</taxon>
        <taxon>Insecta</taxon>
        <taxon>Pterygota</taxon>
        <taxon>Neoptera</taxon>
        <taxon>Endopterygota</taxon>
        <taxon>Coleoptera</taxon>
        <taxon>Polyphaga</taxon>
        <taxon>Cucujiformia</taxon>
        <taxon>Chrysomeloidea</taxon>
        <taxon>Chrysomelidae</taxon>
        <taxon>Galerucinae</taxon>
        <taxon>Diabroticina</taxon>
        <taxon>Diabroticites</taxon>
        <taxon>Diabrotica</taxon>
    </lineage>
</organism>
<gene>
    <name evidence="4" type="primary">LOC114347712</name>
</gene>
<evidence type="ECO:0000256" key="1">
    <source>
        <dbReference type="ARBA" id="ARBA00022737"/>
    </source>
</evidence>
<dbReference type="AlphaFoldDB" id="A0A6P7HEK0"/>
<evidence type="ECO:0000256" key="3">
    <source>
        <dbReference type="PROSITE-ProRule" id="PRU00023"/>
    </source>
</evidence>
<proteinExistence type="predicted"/>
<sequence length="181" mass="19935">MEQNSCGRTALHAATDLKLTEVTKYLLAQGADVNAIEKCKEWSPLHYATFNNDLEIIQLLTEAGADMECSDVNGSMPIHMTAEKGYLDIVKYIFEKGVDVDIINQDLRMTSLQLGARGGHFEVVDYLLLNNANVHFKDCKNRSSIHYGVIGGNAKSVHGLIEKGGDINAKDMFKMTPLDSA</sequence>
<keyword evidence="2 3" id="KW-0040">ANK repeat</keyword>
<name>A0A6P7HEK0_DIAVI</name>
<dbReference type="Pfam" id="PF12796">
    <property type="entry name" value="Ank_2"/>
    <property type="match status" value="2"/>
</dbReference>
<evidence type="ECO:0000313" key="4">
    <source>
        <dbReference type="RefSeq" id="XP_028154185.1"/>
    </source>
</evidence>
<dbReference type="SMART" id="SM00248">
    <property type="entry name" value="ANK"/>
    <property type="match status" value="5"/>
</dbReference>
<evidence type="ECO:0000256" key="2">
    <source>
        <dbReference type="ARBA" id="ARBA00023043"/>
    </source>
</evidence>
<reference evidence="4" key="1">
    <citation type="submission" date="2025-08" db="UniProtKB">
        <authorList>
            <consortium name="RefSeq"/>
        </authorList>
    </citation>
    <scope>IDENTIFICATION</scope>
    <source>
        <tissue evidence="4">Whole insect</tissue>
    </source>
</reference>
<dbReference type="PANTHER" id="PTHR24198">
    <property type="entry name" value="ANKYRIN REPEAT AND PROTEIN KINASE DOMAIN-CONTAINING PROTEIN"/>
    <property type="match status" value="1"/>
</dbReference>
<dbReference type="SUPFAM" id="SSF48403">
    <property type="entry name" value="Ankyrin repeat"/>
    <property type="match status" value="1"/>
</dbReference>
<keyword evidence="1" id="KW-0677">Repeat</keyword>
<dbReference type="InterPro" id="IPR036770">
    <property type="entry name" value="Ankyrin_rpt-contain_sf"/>
</dbReference>
<dbReference type="PROSITE" id="PS50088">
    <property type="entry name" value="ANK_REPEAT"/>
    <property type="match status" value="5"/>
</dbReference>
<dbReference type="InterPro" id="IPR002110">
    <property type="entry name" value="Ankyrin_rpt"/>
</dbReference>
<feature type="repeat" description="ANK" evidence="3">
    <location>
        <begin position="107"/>
        <end position="139"/>
    </location>
</feature>
<dbReference type="Gene3D" id="1.25.40.20">
    <property type="entry name" value="Ankyrin repeat-containing domain"/>
    <property type="match status" value="2"/>
</dbReference>
<dbReference type="PANTHER" id="PTHR24198:SF165">
    <property type="entry name" value="ANKYRIN REPEAT-CONTAINING PROTEIN-RELATED"/>
    <property type="match status" value="1"/>
</dbReference>
<dbReference type="PROSITE" id="PS50297">
    <property type="entry name" value="ANK_REP_REGION"/>
    <property type="match status" value="4"/>
</dbReference>
<feature type="repeat" description="ANK" evidence="3">
    <location>
        <begin position="6"/>
        <end position="38"/>
    </location>
</feature>
<dbReference type="RefSeq" id="XP_028154185.1">
    <property type="nucleotide sequence ID" value="XM_028298384.1"/>
</dbReference>
<feature type="repeat" description="ANK" evidence="3">
    <location>
        <begin position="73"/>
        <end position="105"/>
    </location>
</feature>
<dbReference type="InParanoid" id="A0A6P7HEK0"/>